<dbReference type="PANTHER" id="PTHR36109">
    <property type="entry name" value="MEMBRANE PROTEIN-RELATED"/>
    <property type="match status" value="1"/>
</dbReference>
<reference evidence="1 2" key="1">
    <citation type="submission" date="2019-02" db="EMBL/GenBank/DDBJ databases">
        <title>Deep-cultivation of Planctomycetes and their phenomic and genomic characterization uncovers novel biology.</title>
        <authorList>
            <person name="Wiegand S."/>
            <person name="Jogler M."/>
            <person name="Boedeker C."/>
            <person name="Pinto D."/>
            <person name="Vollmers J."/>
            <person name="Rivas-Marin E."/>
            <person name="Kohn T."/>
            <person name="Peeters S.H."/>
            <person name="Heuer A."/>
            <person name="Rast P."/>
            <person name="Oberbeckmann S."/>
            <person name="Bunk B."/>
            <person name="Jeske O."/>
            <person name="Meyerdierks A."/>
            <person name="Storesund J.E."/>
            <person name="Kallscheuer N."/>
            <person name="Luecker S."/>
            <person name="Lage O.M."/>
            <person name="Pohl T."/>
            <person name="Merkel B.J."/>
            <person name="Hornburger P."/>
            <person name="Mueller R.-W."/>
            <person name="Bruemmer F."/>
            <person name="Labrenz M."/>
            <person name="Spormann A.M."/>
            <person name="Op den Camp H."/>
            <person name="Overmann J."/>
            <person name="Amann R."/>
            <person name="Jetten M.S.M."/>
            <person name="Mascher T."/>
            <person name="Medema M.H."/>
            <person name="Devos D.P."/>
            <person name="Kaster A.-K."/>
            <person name="Ovreas L."/>
            <person name="Rohde M."/>
            <person name="Galperin M.Y."/>
            <person name="Jogler C."/>
        </authorList>
    </citation>
    <scope>NUCLEOTIDE SEQUENCE [LARGE SCALE GENOMIC DNA]</scope>
    <source>
        <strain evidence="1 2">ETA_A8</strain>
    </source>
</reference>
<proteinExistence type="predicted"/>
<evidence type="ECO:0000313" key="1">
    <source>
        <dbReference type="EMBL" id="QDU31682.1"/>
    </source>
</evidence>
<gene>
    <name evidence="1" type="ORF">ETAA8_68420</name>
</gene>
<name>A0A517YN89_9BACT</name>
<dbReference type="OrthoDB" id="283502at2"/>
<organism evidence="1 2">
    <name type="scientific">Anatilimnocola aggregata</name>
    <dbReference type="NCBI Taxonomy" id="2528021"/>
    <lineage>
        <taxon>Bacteria</taxon>
        <taxon>Pseudomonadati</taxon>
        <taxon>Planctomycetota</taxon>
        <taxon>Planctomycetia</taxon>
        <taxon>Pirellulales</taxon>
        <taxon>Pirellulaceae</taxon>
        <taxon>Anatilimnocola</taxon>
    </lineage>
</organism>
<dbReference type="KEGG" id="aagg:ETAA8_68420"/>
<dbReference type="EMBL" id="CP036274">
    <property type="protein sequence ID" value="QDU31682.1"/>
    <property type="molecule type" value="Genomic_DNA"/>
</dbReference>
<dbReference type="AlphaFoldDB" id="A0A517YN89"/>
<dbReference type="PANTHER" id="PTHR36109:SF2">
    <property type="entry name" value="MEMBRANE PROTEIN"/>
    <property type="match status" value="1"/>
</dbReference>
<sequence length="174" mass="17441">MTSVYCLATSNAQAVRIADRLRTGGFSSDDISVLCSNNESTRDFAVDNSTKAPEGTAIGASTGAVVGGTLGWLAGIGLLAIPGVGPLIAAGPIMAALSGAAAGGTLGGVSGALIGMGIPEYEAQRYEGKLQQGHILLSVHADDSDEAARVRTIFTEEKAEDISTGSEASVGSSR</sequence>
<evidence type="ECO:0000313" key="2">
    <source>
        <dbReference type="Proteomes" id="UP000315017"/>
    </source>
</evidence>
<protein>
    <submittedName>
        <fullName evidence="1">Heat induced stress protein YflT</fullName>
    </submittedName>
</protein>
<accession>A0A517YN89</accession>
<keyword evidence="2" id="KW-1185">Reference proteome</keyword>
<dbReference type="RefSeq" id="WP_145099221.1">
    <property type="nucleotide sequence ID" value="NZ_CP036274.1"/>
</dbReference>
<dbReference type="Proteomes" id="UP000315017">
    <property type="component" value="Chromosome"/>
</dbReference>
<dbReference type="InterPro" id="IPR052948">
    <property type="entry name" value="Low_temp-induced_all0457"/>
</dbReference>